<dbReference type="RefSeq" id="WP_219796078.1">
    <property type="nucleotide sequence ID" value="NZ_CP080095.1"/>
</dbReference>
<protein>
    <submittedName>
        <fullName evidence="1">Uncharacterized protein</fullName>
    </submittedName>
</protein>
<dbReference type="Proteomes" id="UP000826462">
    <property type="component" value="Chromosome 1"/>
</dbReference>
<dbReference type="EMBL" id="CP080095">
    <property type="protein sequence ID" value="QYD67084.1"/>
    <property type="molecule type" value="Genomic_DNA"/>
</dbReference>
<sequence length="84" mass="9441">MDTRTTTNALNELRLVISRRSDELPDTLMGAALPVLKPICLATVRSINTRVAPESLASRSVKLRATWKKTEDGRLVCHWTHDLE</sequence>
<keyword evidence="2" id="KW-1185">Reference proteome</keyword>
<accession>A0ABX8UER8</accession>
<evidence type="ECO:0000313" key="1">
    <source>
        <dbReference type="EMBL" id="QYD67084.1"/>
    </source>
</evidence>
<organism evidence="1 2">
    <name type="scientific">Paraburkholderia edwinii</name>
    <dbReference type="NCBI Taxonomy" id="2861782"/>
    <lineage>
        <taxon>Bacteria</taxon>
        <taxon>Pseudomonadati</taxon>
        <taxon>Pseudomonadota</taxon>
        <taxon>Betaproteobacteria</taxon>
        <taxon>Burkholderiales</taxon>
        <taxon>Burkholderiaceae</taxon>
        <taxon>Paraburkholderia</taxon>
    </lineage>
</organism>
<proteinExistence type="predicted"/>
<evidence type="ECO:0000313" key="2">
    <source>
        <dbReference type="Proteomes" id="UP000826462"/>
    </source>
</evidence>
<gene>
    <name evidence="1" type="ORF">KZJ38_11790</name>
</gene>
<name>A0ABX8UER8_9BURK</name>
<reference evidence="1 2" key="1">
    <citation type="submission" date="2021-07" db="EMBL/GenBank/DDBJ databases">
        <title>Paraburkholderia edwinii protects Aspergillus sp. from phenazines by acting as a toxin sponge.</title>
        <authorList>
            <person name="Dahlstrom K.M."/>
            <person name="Newman D.K."/>
        </authorList>
    </citation>
    <scope>NUCLEOTIDE SEQUENCE [LARGE SCALE GENOMIC DNA]</scope>
    <source>
        <strain evidence="1 2">Pe01</strain>
    </source>
</reference>